<organism evidence="3 4">
    <name type="scientific">Candidatus Geothrix skivensis</name>
    <dbReference type="NCBI Taxonomy" id="2954439"/>
    <lineage>
        <taxon>Bacteria</taxon>
        <taxon>Pseudomonadati</taxon>
        <taxon>Acidobacteriota</taxon>
        <taxon>Holophagae</taxon>
        <taxon>Holophagales</taxon>
        <taxon>Holophagaceae</taxon>
        <taxon>Geothrix</taxon>
    </lineage>
</organism>
<accession>A0A9D7XJU0</accession>
<comment type="caution">
    <text evidence="3">The sequence shown here is derived from an EMBL/GenBank/DDBJ whole genome shotgun (WGS) entry which is preliminary data.</text>
</comment>
<name>A0A9D7XJU0_9BACT</name>
<dbReference type="AlphaFoldDB" id="A0A9D7XJU0"/>
<evidence type="ECO:0000313" key="3">
    <source>
        <dbReference type="EMBL" id="MBK9798033.1"/>
    </source>
</evidence>
<dbReference type="SUPFAM" id="SSF55781">
    <property type="entry name" value="GAF domain-like"/>
    <property type="match status" value="1"/>
</dbReference>
<dbReference type="EMBL" id="JADKIO010000013">
    <property type="protein sequence ID" value="MBK9798033.1"/>
    <property type="molecule type" value="Genomic_DNA"/>
</dbReference>
<dbReference type="SMART" id="SM00065">
    <property type="entry name" value="GAF"/>
    <property type="match status" value="1"/>
</dbReference>
<evidence type="ECO:0000256" key="1">
    <source>
        <dbReference type="SAM" id="MobiDB-lite"/>
    </source>
</evidence>
<evidence type="ECO:0000259" key="2">
    <source>
        <dbReference type="SMART" id="SM00065"/>
    </source>
</evidence>
<evidence type="ECO:0000313" key="4">
    <source>
        <dbReference type="Proteomes" id="UP000886657"/>
    </source>
</evidence>
<proteinExistence type="predicted"/>
<dbReference type="Gene3D" id="3.30.450.40">
    <property type="match status" value="1"/>
</dbReference>
<dbReference type="InterPro" id="IPR029016">
    <property type="entry name" value="GAF-like_dom_sf"/>
</dbReference>
<feature type="domain" description="GAF" evidence="2">
    <location>
        <begin position="19"/>
        <end position="181"/>
    </location>
</feature>
<reference evidence="3" key="1">
    <citation type="submission" date="2020-10" db="EMBL/GenBank/DDBJ databases">
        <title>Connecting structure to function with the recovery of over 1000 high-quality activated sludge metagenome-assembled genomes encoding full-length rRNA genes using long-read sequencing.</title>
        <authorList>
            <person name="Singleton C.M."/>
            <person name="Petriglieri F."/>
            <person name="Kristensen J.M."/>
            <person name="Kirkegaard R.H."/>
            <person name="Michaelsen T.Y."/>
            <person name="Andersen M.H."/>
            <person name="Karst S.M."/>
            <person name="Dueholm M.S."/>
            <person name="Nielsen P.H."/>
            <person name="Albertsen M."/>
        </authorList>
    </citation>
    <scope>NUCLEOTIDE SEQUENCE</scope>
    <source>
        <strain evidence="3">Skiv_18-Q3-R9-52_MAXAC.067</strain>
    </source>
</reference>
<dbReference type="Proteomes" id="UP000886657">
    <property type="component" value="Unassembled WGS sequence"/>
</dbReference>
<sequence length="368" mass="40654">MPDQRLLNRYAKRLTPGVASLDRLAQAIHALHHSGGAGDPFFLSKSLELLVEHLGASLATLVSVTGGEAETRWWHPEREDEEPPPAVPSFCRWLLDHPERTLAIRDMTQGPHVEHLAAGPPPAYGAALGCTLRQGESVKALLFVFFRSTRSFPRAEFALLEAVAGFIGRVIEIEDLKQSLNRLEDALAITRAVMEDSSIRDAETDLPNLRYLEIWQKAMLGSSNRPKSLVVAECLVKVQNRKDVGRILKASEGVRAGDLVVRVAPGRFQIIFQHTPRSIAHILLLRLRTQLGSAPMGATLWIPGEEGQGLESCQPRLDAALAESRAMPQPALVWQLPEGFQEAPLPENRSAPKPTVPQRWEPPQLRKA</sequence>
<protein>
    <recommendedName>
        <fullName evidence="2">GAF domain-containing protein</fullName>
    </recommendedName>
</protein>
<feature type="region of interest" description="Disordered" evidence="1">
    <location>
        <begin position="343"/>
        <end position="368"/>
    </location>
</feature>
<gene>
    <name evidence="3" type="ORF">IPP58_16435</name>
</gene>
<dbReference type="InterPro" id="IPR003018">
    <property type="entry name" value="GAF"/>
</dbReference>